<dbReference type="PANTHER" id="PTHR42701:SF1">
    <property type="entry name" value="IMIDAZOLE GLYCEROL PHOSPHATE SYNTHASE SUBUNIT HISH"/>
    <property type="match status" value="1"/>
</dbReference>
<comment type="catalytic activity">
    <reaction evidence="9 10">
        <text>L-glutamine + H2O = L-glutamate + NH4(+)</text>
        <dbReference type="Rhea" id="RHEA:15889"/>
        <dbReference type="ChEBI" id="CHEBI:15377"/>
        <dbReference type="ChEBI" id="CHEBI:28938"/>
        <dbReference type="ChEBI" id="CHEBI:29985"/>
        <dbReference type="ChEBI" id="CHEBI:58359"/>
        <dbReference type="EC" id="3.5.1.2"/>
    </reaction>
</comment>
<dbReference type="InterPro" id="IPR017926">
    <property type="entry name" value="GATASE"/>
</dbReference>
<evidence type="ECO:0000256" key="8">
    <source>
        <dbReference type="ARBA" id="ARBA00047838"/>
    </source>
</evidence>
<comment type="catalytic activity">
    <reaction evidence="8 10">
        <text>5-[(5-phospho-1-deoxy-D-ribulos-1-ylimino)methylamino]-1-(5-phospho-beta-D-ribosyl)imidazole-4-carboxamide + L-glutamine = D-erythro-1-(imidazol-4-yl)glycerol 3-phosphate + 5-amino-1-(5-phospho-beta-D-ribosyl)imidazole-4-carboxamide + L-glutamate + H(+)</text>
        <dbReference type="Rhea" id="RHEA:24793"/>
        <dbReference type="ChEBI" id="CHEBI:15378"/>
        <dbReference type="ChEBI" id="CHEBI:29985"/>
        <dbReference type="ChEBI" id="CHEBI:58278"/>
        <dbReference type="ChEBI" id="CHEBI:58359"/>
        <dbReference type="ChEBI" id="CHEBI:58475"/>
        <dbReference type="ChEBI" id="CHEBI:58525"/>
        <dbReference type="EC" id="4.3.2.10"/>
    </reaction>
</comment>
<feature type="compositionally biased region" description="Low complexity" evidence="11">
    <location>
        <begin position="1"/>
        <end position="21"/>
    </location>
</feature>
<dbReference type="EMBL" id="DUJS01000004">
    <property type="protein sequence ID" value="HII70980.1"/>
    <property type="molecule type" value="Genomic_DNA"/>
</dbReference>
<evidence type="ECO:0000256" key="11">
    <source>
        <dbReference type="SAM" id="MobiDB-lite"/>
    </source>
</evidence>
<proteinExistence type="inferred from homology"/>
<dbReference type="SUPFAM" id="SSF52317">
    <property type="entry name" value="Class I glutamine amidotransferase-like"/>
    <property type="match status" value="1"/>
</dbReference>
<feature type="region of interest" description="Disordered" evidence="11">
    <location>
        <begin position="1"/>
        <end position="34"/>
    </location>
</feature>
<dbReference type="UniPathway" id="UPA00031">
    <property type="reaction ID" value="UER00010"/>
</dbReference>
<organism evidence="13 14">
    <name type="scientific">Methanopyrus kandleri</name>
    <dbReference type="NCBI Taxonomy" id="2320"/>
    <lineage>
        <taxon>Archaea</taxon>
        <taxon>Methanobacteriati</taxon>
        <taxon>Methanobacteriota</taxon>
        <taxon>Methanomada group</taxon>
        <taxon>Methanopyri</taxon>
        <taxon>Methanopyrales</taxon>
        <taxon>Methanopyraceae</taxon>
        <taxon>Methanopyrus</taxon>
    </lineage>
</organism>
<dbReference type="Proteomes" id="UP000619545">
    <property type="component" value="Unassembled WGS sequence"/>
</dbReference>
<protein>
    <recommendedName>
        <fullName evidence="10">Imidazole glycerol phosphate synthase subunit HisH</fullName>
        <ecNumber evidence="10">4.3.2.10</ecNumber>
    </recommendedName>
    <alternativeName>
        <fullName evidence="10">IGP synthase glutaminase subunit</fullName>
        <ecNumber evidence="10">3.5.1.2</ecNumber>
    </alternativeName>
    <alternativeName>
        <fullName evidence="10">IGP synthase subunit HisH</fullName>
    </alternativeName>
    <alternativeName>
        <fullName evidence="10">ImGP synthase subunit HisH</fullName>
        <shortName evidence="10">IGPS subunit HisH</shortName>
    </alternativeName>
</protein>
<keyword evidence="10" id="KW-0963">Cytoplasm</keyword>
<keyword evidence="3 10" id="KW-0028">Amino-acid biosynthesis</keyword>
<evidence type="ECO:0000256" key="1">
    <source>
        <dbReference type="ARBA" id="ARBA00005091"/>
    </source>
</evidence>
<dbReference type="AlphaFoldDB" id="A0A832T2K4"/>
<comment type="pathway">
    <text evidence="1 10">Amino-acid biosynthesis; L-histidine biosynthesis; L-histidine from 5-phospho-alpha-D-ribose 1-diphosphate: step 5/9.</text>
</comment>
<dbReference type="GO" id="GO:0016829">
    <property type="term" value="F:lyase activity"/>
    <property type="evidence" value="ECO:0007669"/>
    <property type="project" value="UniProtKB-KW"/>
</dbReference>
<comment type="subunit">
    <text evidence="2 10">Heterodimer of HisH and HisF.</text>
</comment>
<dbReference type="PROSITE" id="PS51274">
    <property type="entry name" value="GATASE_COBBQ"/>
    <property type="match status" value="1"/>
</dbReference>
<reference evidence="13" key="1">
    <citation type="journal article" date="2020" name="bioRxiv">
        <title>A rank-normalized archaeal taxonomy based on genome phylogeny resolves widespread incomplete and uneven classifications.</title>
        <authorList>
            <person name="Rinke C."/>
            <person name="Chuvochina M."/>
            <person name="Mussig A.J."/>
            <person name="Chaumeil P.-A."/>
            <person name="Waite D.W."/>
            <person name="Whitman W.B."/>
            <person name="Parks D.H."/>
            <person name="Hugenholtz P."/>
        </authorList>
    </citation>
    <scope>NUCLEOTIDE SEQUENCE</scope>
    <source>
        <strain evidence="13">UBA8853</strain>
    </source>
</reference>
<evidence type="ECO:0000256" key="9">
    <source>
        <dbReference type="ARBA" id="ARBA00049534"/>
    </source>
</evidence>
<evidence type="ECO:0000256" key="7">
    <source>
        <dbReference type="ARBA" id="ARBA00023239"/>
    </source>
</evidence>
<dbReference type="NCBIfam" id="TIGR01855">
    <property type="entry name" value="IMP_synth_hisH"/>
    <property type="match status" value="1"/>
</dbReference>
<keyword evidence="6 10" id="KW-0368">Histidine biosynthesis</keyword>
<dbReference type="HAMAP" id="MF_00278">
    <property type="entry name" value="HisH"/>
    <property type="match status" value="1"/>
</dbReference>
<evidence type="ECO:0000256" key="10">
    <source>
        <dbReference type="HAMAP-Rule" id="MF_00278"/>
    </source>
</evidence>
<evidence type="ECO:0000256" key="3">
    <source>
        <dbReference type="ARBA" id="ARBA00022605"/>
    </source>
</evidence>
<evidence type="ECO:0000259" key="12">
    <source>
        <dbReference type="Pfam" id="PF00117"/>
    </source>
</evidence>
<accession>A0A832T2K4</accession>
<evidence type="ECO:0000313" key="14">
    <source>
        <dbReference type="Proteomes" id="UP000619545"/>
    </source>
</evidence>
<keyword evidence="5 10" id="KW-0315">Glutamine amidotransferase</keyword>
<dbReference type="GO" id="GO:0004359">
    <property type="term" value="F:glutaminase activity"/>
    <property type="evidence" value="ECO:0007669"/>
    <property type="project" value="UniProtKB-EC"/>
</dbReference>
<comment type="function">
    <text evidence="10">IGPS catalyzes the conversion of PRFAR and glutamine to IGP, AICAR and glutamate. The HisH subunit catalyzes the hydrolysis of glutamine to glutamate and ammonia as part of the synthesis of IGP and AICAR. The resulting ammonia molecule is channeled to the active site of HisF.</text>
</comment>
<sequence length="249" mass="27129">MPSTTTPSSRTIRTRSPTLSPCSRSNSPALPLYSDNTLTPDPSFQGGLGLKVAIVEYGVGNLNSVYRAVKHLGHEPVVTDDPSELHDADAVILPGVGNFRAAAEKLEETGLCDEIRELLGSVPLLGICLGMQLLMESSEESPESRGLGVFRGTCVALPNDVKTPHMGWNTVEFRTEEFREFDGEMFYFVHSYRVAPEDDVVLGETEYGERFPSVIGDRGRLIYGMQFHPEKSGPVGLKLLGEVLTGASR</sequence>
<gene>
    <name evidence="10 13" type="primary">hisH</name>
    <name evidence="13" type="ORF">HA336_07105</name>
</gene>
<dbReference type="GO" id="GO:0000107">
    <property type="term" value="F:imidazoleglycerol-phosphate synthase activity"/>
    <property type="evidence" value="ECO:0007669"/>
    <property type="project" value="UniProtKB-UniRule"/>
</dbReference>
<dbReference type="GO" id="GO:0005737">
    <property type="term" value="C:cytoplasm"/>
    <property type="evidence" value="ECO:0007669"/>
    <property type="project" value="UniProtKB-SubCell"/>
</dbReference>
<keyword evidence="7 10" id="KW-0456">Lyase</keyword>
<feature type="domain" description="Glutamine amidotransferase" evidence="12">
    <location>
        <begin position="54"/>
        <end position="232"/>
    </location>
</feature>
<feature type="active site" evidence="10">
    <location>
        <position position="228"/>
    </location>
</feature>
<dbReference type="Pfam" id="PF00117">
    <property type="entry name" value="GATase"/>
    <property type="match status" value="1"/>
</dbReference>
<keyword evidence="4 10" id="KW-0378">Hydrolase</keyword>
<feature type="compositionally biased region" description="Polar residues" evidence="11">
    <location>
        <begin position="22"/>
        <end position="34"/>
    </location>
</feature>
<dbReference type="GO" id="GO:0000105">
    <property type="term" value="P:L-histidine biosynthetic process"/>
    <property type="evidence" value="ECO:0007669"/>
    <property type="project" value="UniProtKB-UniRule"/>
</dbReference>
<comment type="subcellular location">
    <subcellularLocation>
        <location evidence="10">Cytoplasm</location>
    </subcellularLocation>
</comment>
<comment type="caution">
    <text evidence="13">The sequence shown here is derived from an EMBL/GenBank/DDBJ whole genome shotgun (WGS) entry which is preliminary data.</text>
</comment>
<dbReference type="EC" id="3.5.1.2" evidence="10"/>
<feature type="active site" evidence="10">
    <location>
        <position position="230"/>
    </location>
</feature>
<evidence type="ECO:0000313" key="13">
    <source>
        <dbReference type="EMBL" id="HII70980.1"/>
    </source>
</evidence>
<dbReference type="PANTHER" id="PTHR42701">
    <property type="entry name" value="IMIDAZOLE GLYCEROL PHOSPHATE SYNTHASE SUBUNIT HISH"/>
    <property type="match status" value="1"/>
</dbReference>
<dbReference type="PROSITE" id="PS51273">
    <property type="entry name" value="GATASE_TYPE_1"/>
    <property type="match status" value="1"/>
</dbReference>
<dbReference type="InterPro" id="IPR029062">
    <property type="entry name" value="Class_I_gatase-like"/>
</dbReference>
<dbReference type="CDD" id="cd01748">
    <property type="entry name" value="GATase1_IGP_Synthase"/>
    <property type="match status" value="1"/>
</dbReference>
<name>A0A832T2K4_9EURY</name>
<dbReference type="Gene3D" id="3.40.50.880">
    <property type="match status" value="1"/>
</dbReference>
<dbReference type="InterPro" id="IPR010139">
    <property type="entry name" value="Imidazole-glycPsynth_HisH"/>
</dbReference>
<feature type="active site" description="Nucleophile" evidence="10">
    <location>
        <position position="128"/>
    </location>
</feature>
<evidence type="ECO:0000256" key="4">
    <source>
        <dbReference type="ARBA" id="ARBA00022801"/>
    </source>
</evidence>
<evidence type="ECO:0000256" key="6">
    <source>
        <dbReference type="ARBA" id="ARBA00023102"/>
    </source>
</evidence>
<dbReference type="EC" id="4.3.2.10" evidence="10"/>
<evidence type="ECO:0000256" key="5">
    <source>
        <dbReference type="ARBA" id="ARBA00022962"/>
    </source>
</evidence>
<evidence type="ECO:0000256" key="2">
    <source>
        <dbReference type="ARBA" id="ARBA00011152"/>
    </source>
</evidence>